<organism evidence="2 3">
    <name type="scientific">Diplogelasinospora grovesii</name>
    <dbReference type="NCBI Taxonomy" id="303347"/>
    <lineage>
        <taxon>Eukaryota</taxon>
        <taxon>Fungi</taxon>
        <taxon>Dikarya</taxon>
        <taxon>Ascomycota</taxon>
        <taxon>Pezizomycotina</taxon>
        <taxon>Sordariomycetes</taxon>
        <taxon>Sordariomycetidae</taxon>
        <taxon>Sordariales</taxon>
        <taxon>Diplogelasinosporaceae</taxon>
        <taxon>Diplogelasinospora</taxon>
    </lineage>
</organism>
<evidence type="ECO:0000313" key="3">
    <source>
        <dbReference type="Proteomes" id="UP001303473"/>
    </source>
</evidence>
<reference evidence="3" key="1">
    <citation type="journal article" date="2023" name="Mol. Phylogenet. Evol.">
        <title>Genome-scale phylogeny and comparative genomics of the fungal order Sordariales.</title>
        <authorList>
            <person name="Hensen N."/>
            <person name="Bonometti L."/>
            <person name="Westerberg I."/>
            <person name="Brannstrom I.O."/>
            <person name="Guillou S."/>
            <person name="Cros-Aarteil S."/>
            <person name="Calhoun S."/>
            <person name="Haridas S."/>
            <person name="Kuo A."/>
            <person name="Mondo S."/>
            <person name="Pangilinan J."/>
            <person name="Riley R."/>
            <person name="LaButti K."/>
            <person name="Andreopoulos B."/>
            <person name="Lipzen A."/>
            <person name="Chen C."/>
            <person name="Yan M."/>
            <person name="Daum C."/>
            <person name="Ng V."/>
            <person name="Clum A."/>
            <person name="Steindorff A."/>
            <person name="Ohm R.A."/>
            <person name="Martin F."/>
            <person name="Silar P."/>
            <person name="Natvig D.O."/>
            <person name="Lalanne C."/>
            <person name="Gautier V."/>
            <person name="Ament-Velasquez S.L."/>
            <person name="Kruys A."/>
            <person name="Hutchinson M.I."/>
            <person name="Powell A.J."/>
            <person name="Barry K."/>
            <person name="Miller A.N."/>
            <person name="Grigoriev I.V."/>
            <person name="Debuchy R."/>
            <person name="Gladieux P."/>
            <person name="Hiltunen Thoren M."/>
            <person name="Johannesson H."/>
        </authorList>
    </citation>
    <scope>NUCLEOTIDE SEQUENCE [LARGE SCALE GENOMIC DNA]</scope>
    <source>
        <strain evidence="3">CBS 340.73</strain>
    </source>
</reference>
<name>A0AAN6N698_9PEZI</name>
<dbReference type="Proteomes" id="UP001303473">
    <property type="component" value="Unassembled WGS sequence"/>
</dbReference>
<keyword evidence="3" id="KW-1185">Reference proteome</keyword>
<evidence type="ECO:0008006" key="4">
    <source>
        <dbReference type="Google" id="ProtNLM"/>
    </source>
</evidence>
<sequence>MSDNTSPRRSARIARNPRPNYAESNRTWRKYCITGCYRPFYRLMIRCWNFQTCTGGCAGVKYHPECVGLDRQAIPGEGDSWYCPDCRERLGVDVSGEPVANSKGKGIGGASVEQSEPSRESRLERGDELEQGTKQVKRENKAKVKGNKKGGVRKRGGRKKRASKK</sequence>
<dbReference type="InterPro" id="IPR013083">
    <property type="entry name" value="Znf_RING/FYVE/PHD"/>
</dbReference>
<gene>
    <name evidence="2" type="ORF">QBC46DRAFT_342932</name>
</gene>
<evidence type="ECO:0000313" key="2">
    <source>
        <dbReference type="EMBL" id="KAK3938998.1"/>
    </source>
</evidence>
<dbReference type="SUPFAM" id="SSF57903">
    <property type="entry name" value="FYVE/PHD zinc finger"/>
    <property type="match status" value="1"/>
</dbReference>
<feature type="compositionally biased region" description="Basic and acidic residues" evidence="1">
    <location>
        <begin position="116"/>
        <end position="128"/>
    </location>
</feature>
<proteinExistence type="predicted"/>
<feature type="region of interest" description="Disordered" evidence="1">
    <location>
        <begin position="94"/>
        <end position="165"/>
    </location>
</feature>
<dbReference type="AlphaFoldDB" id="A0AAN6N698"/>
<dbReference type="EMBL" id="MU853818">
    <property type="protein sequence ID" value="KAK3938998.1"/>
    <property type="molecule type" value="Genomic_DNA"/>
</dbReference>
<comment type="caution">
    <text evidence="2">The sequence shown here is derived from an EMBL/GenBank/DDBJ whole genome shotgun (WGS) entry which is preliminary data.</text>
</comment>
<dbReference type="InterPro" id="IPR011011">
    <property type="entry name" value="Znf_FYVE_PHD"/>
</dbReference>
<dbReference type="Gene3D" id="3.30.40.10">
    <property type="entry name" value="Zinc/RING finger domain, C3HC4 (zinc finger)"/>
    <property type="match status" value="1"/>
</dbReference>
<feature type="compositionally biased region" description="Basic residues" evidence="1">
    <location>
        <begin position="143"/>
        <end position="165"/>
    </location>
</feature>
<protein>
    <recommendedName>
        <fullName evidence="4">PHD-type domain-containing protein</fullName>
    </recommendedName>
</protein>
<evidence type="ECO:0000256" key="1">
    <source>
        <dbReference type="SAM" id="MobiDB-lite"/>
    </source>
</evidence>
<accession>A0AAN6N698</accession>
<feature type="region of interest" description="Disordered" evidence="1">
    <location>
        <begin position="1"/>
        <end position="20"/>
    </location>
</feature>